<keyword evidence="2" id="KW-0813">Transport</keyword>
<feature type="transmembrane region" description="Helical" evidence="6">
    <location>
        <begin position="457"/>
        <end position="475"/>
    </location>
</feature>
<feature type="transmembrane region" description="Helical" evidence="6">
    <location>
        <begin position="367"/>
        <end position="385"/>
    </location>
</feature>
<keyword evidence="5 6" id="KW-0472">Membrane</keyword>
<dbReference type="EMBL" id="WMIA01000003">
    <property type="protein sequence ID" value="MTF38086.1"/>
    <property type="molecule type" value="Genomic_DNA"/>
</dbReference>
<gene>
    <name evidence="7" type="ORF">GGC33_04015</name>
</gene>
<protein>
    <submittedName>
        <fullName evidence="7">MFS transporter</fullName>
    </submittedName>
</protein>
<evidence type="ECO:0000256" key="6">
    <source>
        <dbReference type="SAM" id="Phobius"/>
    </source>
</evidence>
<evidence type="ECO:0000313" key="7">
    <source>
        <dbReference type="EMBL" id="MTF38086.1"/>
    </source>
</evidence>
<evidence type="ECO:0000256" key="2">
    <source>
        <dbReference type="ARBA" id="ARBA00022448"/>
    </source>
</evidence>
<feature type="transmembrane region" description="Helical" evidence="6">
    <location>
        <begin position="424"/>
        <end position="451"/>
    </location>
</feature>
<evidence type="ECO:0000256" key="1">
    <source>
        <dbReference type="ARBA" id="ARBA00004141"/>
    </source>
</evidence>
<feature type="transmembrane region" description="Helical" evidence="6">
    <location>
        <begin position="336"/>
        <end position="355"/>
    </location>
</feature>
<feature type="transmembrane region" description="Helical" evidence="6">
    <location>
        <begin position="187"/>
        <end position="209"/>
    </location>
</feature>
<keyword evidence="4 6" id="KW-1133">Transmembrane helix</keyword>
<name>A0A844GVN5_9CHRO</name>
<feature type="transmembrane region" description="Helical" evidence="6">
    <location>
        <begin position="229"/>
        <end position="249"/>
    </location>
</feature>
<dbReference type="InterPro" id="IPR036259">
    <property type="entry name" value="MFS_trans_sf"/>
</dbReference>
<dbReference type="Gene3D" id="1.20.1250.20">
    <property type="entry name" value="MFS general substrate transporter like domains"/>
    <property type="match status" value="1"/>
</dbReference>
<dbReference type="GO" id="GO:0022857">
    <property type="term" value="F:transmembrane transporter activity"/>
    <property type="evidence" value="ECO:0007669"/>
    <property type="project" value="InterPro"/>
</dbReference>
<feature type="transmembrane region" description="Helical" evidence="6">
    <location>
        <begin position="298"/>
        <end position="316"/>
    </location>
</feature>
<dbReference type="Proteomes" id="UP000437131">
    <property type="component" value="Unassembled WGS sequence"/>
</dbReference>
<evidence type="ECO:0000256" key="3">
    <source>
        <dbReference type="ARBA" id="ARBA00022692"/>
    </source>
</evidence>
<organism evidence="7 8">
    <name type="scientific">Cyanobacterium aponinum 0216</name>
    <dbReference type="NCBI Taxonomy" id="2676140"/>
    <lineage>
        <taxon>Bacteria</taxon>
        <taxon>Bacillati</taxon>
        <taxon>Cyanobacteriota</taxon>
        <taxon>Cyanophyceae</taxon>
        <taxon>Oscillatoriophycideae</taxon>
        <taxon>Chroococcales</taxon>
        <taxon>Geminocystaceae</taxon>
        <taxon>Cyanobacterium</taxon>
    </lineage>
</organism>
<feature type="transmembrane region" description="Helical" evidence="6">
    <location>
        <begin position="391"/>
        <end position="412"/>
    </location>
</feature>
<evidence type="ECO:0000256" key="4">
    <source>
        <dbReference type="ARBA" id="ARBA00022989"/>
    </source>
</evidence>
<dbReference type="AlphaFoldDB" id="A0A844GVN5"/>
<dbReference type="PANTHER" id="PTHR19432:SF35">
    <property type="entry name" value="SOLUTE CARRIER FAMILY 45 MEMBER 3 ISOFORM X1"/>
    <property type="match status" value="1"/>
</dbReference>
<comment type="subcellular location">
    <subcellularLocation>
        <location evidence="1">Membrane</location>
        <topology evidence="1">Multi-pass membrane protein</topology>
    </subcellularLocation>
</comment>
<comment type="caution">
    <text evidence="7">The sequence shown here is derived from an EMBL/GenBank/DDBJ whole genome shotgun (WGS) entry which is preliminary data.</text>
</comment>
<dbReference type="PANTHER" id="PTHR19432">
    <property type="entry name" value="SUGAR TRANSPORTER"/>
    <property type="match status" value="1"/>
</dbReference>
<dbReference type="GO" id="GO:0016020">
    <property type="term" value="C:membrane"/>
    <property type="evidence" value="ECO:0007669"/>
    <property type="project" value="UniProtKB-SubCell"/>
</dbReference>
<dbReference type="Pfam" id="PF07690">
    <property type="entry name" value="MFS_1"/>
    <property type="match status" value="1"/>
</dbReference>
<evidence type="ECO:0000313" key="8">
    <source>
        <dbReference type="Proteomes" id="UP000437131"/>
    </source>
</evidence>
<dbReference type="SUPFAM" id="SSF103473">
    <property type="entry name" value="MFS general substrate transporter"/>
    <property type="match status" value="1"/>
</dbReference>
<feature type="transmembrane region" description="Helical" evidence="6">
    <location>
        <begin position="96"/>
        <end position="116"/>
    </location>
</feature>
<proteinExistence type="predicted"/>
<keyword evidence="3 6" id="KW-0812">Transmembrane</keyword>
<feature type="transmembrane region" description="Helical" evidence="6">
    <location>
        <begin position="64"/>
        <end position="84"/>
    </location>
</feature>
<dbReference type="InterPro" id="IPR011701">
    <property type="entry name" value="MFS"/>
</dbReference>
<reference evidence="7 8" key="1">
    <citation type="submission" date="2019-11" db="EMBL/GenBank/DDBJ databases">
        <title>Isolation of a new High Light Tolerant Cyanobacteria.</title>
        <authorList>
            <person name="Dobson Z."/>
            <person name="Vaughn N."/>
            <person name="Vaughn M."/>
            <person name="Fromme P."/>
            <person name="Mazor Y."/>
        </authorList>
    </citation>
    <scope>NUCLEOTIDE SEQUENCE [LARGE SCALE GENOMIC DNA]</scope>
    <source>
        <strain evidence="7 8">0216</strain>
    </source>
</reference>
<accession>A0A844GVN5</accession>
<evidence type="ECO:0000256" key="5">
    <source>
        <dbReference type="ARBA" id="ARBA00023136"/>
    </source>
</evidence>
<feature type="transmembrane region" description="Helical" evidence="6">
    <location>
        <begin position="128"/>
        <end position="144"/>
    </location>
</feature>
<sequence>MTIINYTLYTNCPSRSKGDVIMLKNETFMSTKKVLDNQQTSENYQQVNQHRPQFSFRQILNMNLGFLGIQFAWGLQMANMSAIFEYLGADAHQLPILWIAAPLTGLLVQPIIGNLSDYTWTPLGRRRPYFLGGAVLGAIALLFMPHSPSIWVAAILLWLLDSSANISMVPFRAFVGDLLPQDQRTKGFAIQSVMVGMGAISASALPWILSHFFQIDNTTNALHQIPLTVEYSFYTGAILFLGTVIWTVITTPEYPPQNLEKFERLQEQRGGIMSSIRESWQSLQNMPSTMTYLAKIQFFTWLGIFCFFLYFPPAVARNIFGATNQGSLLYSDGIEWAGVCFALFNGVCVIFSFLLPNFAKKIGRQTIHCLCLFCGGISLIALLFIHDKYILLFSMFGFGIAWASALVMPYAMLTESIPPQRRGIYQGIFNFFIVLPEIAVSLFFGWIMNYFLHDNHLLAVVLGGVFLIIGAGFTLPRVEGLKAIFPQSSN</sequence>